<comment type="catalytic activity">
    <reaction evidence="1">
        <text>ATP + protein L-histidine = ADP + protein N-phospho-L-histidine.</text>
        <dbReference type="EC" id="2.7.13.3"/>
    </reaction>
</comment>
<comment type="caution">
    <text evidence="16">The sequence shown here is derived from an EMBL/GenBank/DDBJ whole genome shotgun (WGS) entry which is preliminary data.</text>
</comment>
<gene>
    <name evidence="16" type="ORF">H8709_07600</name>
</gene>
<dbReference type="SUPFAM" id="SSF55874">
    <property type="entry name" value="ATPase domain of HSP90 chaperone/DNA topoisomerase II/histidine kinase"/>
    <property type="match status" value="1"/>
</dbReference>
<feature type="transmembrane region" description="Helical" evidence="14">
    <location>
        <begin position="293"/>
        <end position="314"/>
    </location>
</feature>
<dbReference type="GO" id="GO:0005886">
    <property type="term" value="C:plasma membrane"/>
    <property type="evidence" value="ECO:0007669"/>
    <property type="project" value="UniProtKB-SubCell"/>
</dbReference>
<keyword evidence="6" id="KW-0808">Transferase</keyword>
<evidence type="ECO:0000313" key="16">
    <source>
        <dbReference type="EMBL" id="MBC8570695.1"/>
    </source>
</evidence>
<dbReference type="SMART" id="SM00387">
    <property type="entry name" value="HATPase_c"/>
    <property type="match status" value="1"/>
</dbReference>
<evidence type="ECO:0000256" key="12">
    <source>
        <dbReference type="ARBA" id="ARBA00023012"/>
    </source>
</evidence>
<evidence type="ECO:0000256" key="8">
    <source>
        <dbReference type="ARBA" id="ARBA00022741"/>
    </source>
</evidence>
<dbReference type="EMBL" id="JACRTC010000004">
    <property type="protein sequence ID" value="MBC8570695.1"/>
    <property type="molecule type" value="Genomic_DNA"/>
</dbReference>
<evidence type="ECO:0000256" key="6">
    <source>
        <dbReference type="ARBA" id="ARBA00022679"/>
    </source>
</evidence>
<evidence type="ECO:0000256" key="1">
    <source>
        <dbReference type="ARBA" id="ARBA00000085"/>
    </source>
</evidence>
<dbReference type="InterPro" id="IPR003594">
    <property type="entry name" value="HATPase_dom"/>
</dbReference>
<protein>
    <recommendedName>
        <fullName evidence="3">histidine kinase</fullName>
        <ecNumber evidence="3">2.7.13.3</ecNumber>
    </recommendedName>
</protein>
<keyword evidence="10" id="KW-0067">ATP-binding</keyword>
<feature type="domain" description="Histidine kinase" evidence="15">
    <location>
        <begin position="493"/>
        <end position="707"/>
    </location>
</feature>
<dbReference type="InterPro" id="IPR003661">
    <property type="entry name" value="HisK_dim/P_dom"/>
</dbReference>
<dbReference type="SMART" id="SM00388">
    <property type="entry name" value="HisKA"/>
    <property type="match status" value="1"/>
</dbReference>
<dbReference type="Gene3D" id="3.30.565.10">
    <property type="entry name" value="Histidine kinase-like ATPase, C-terminal domain"/>
    <property type="match status" value="1"/>
</dbReference>
<evidence type="ECO:0000256" key="13">
    <source>
        <dbReference type="ARBA" id="ARBA00023136"/>
    </source>
</evidence>
<dbReference type="Gene3D" id="1.10.287.130">
    <property type="match status" value="1"/>
</dbReference>
<feature type="transmembrane region" description="Helical" evidence="14">
    <location>
        <begin position="401"/>
        <end position="422"/>
    </location>
</feature>
<dbReference type="InterPro" id="IPR036890">
    <property type="entry name" value="HATPase_C_sf"/>
</dbReference>
<keyword evidence="9 16" id="KW-0418">Kinase</keyword>
<keyword evidence="4" id="KW-1003">Cell membrane</keyword>
<organism evidence="16 17">
    <name type="scientific">Zongyangia hominis</name>
    <dbReference type="NCBI Taxonomy" id="2763677"/>
    <lineage>
        <taxon>Bacteria</taxon>
        <taxon>Bacillati</taxon>
        <taxon>Bacillota</taxon>
        <taxon>Clostridia</taxon>
        <taxon>Eubacteriales</taxon>
        <taxon>Oscillospiraceae</taxon>
        <taxon>Zongyangia</taxon>
    </lineage>
</organism>
<dbReference type="PANTHER" id="PTHR45528">
    <property type="entry name" value="SENSOR HISTIDINE KINASE CPXA"/>
    <property type="match status" value="1"/>
</dbReference>
<feature type="transmembrane region" description="Helical" evidence="14">
    <location>
        <begin position="251"/>
        <end position="273"/>
    </location>
</feature>
<evidence type="ECO:0000256" key="9">
    <source>
        <dbReference type="ARBA" id="ARBA00022777"/>
    </source>
</evidence>
<name>A0A926EA29_9FIRM</name>
<dbReference type="InterPro" id="IPR036097">
    <property type="entry name" value="HisK_dim/P_sf"/>
</dbReference>
<dbReference type="SUPFAM" id="SSF47384">
    <property type="entry name" value="Homodimeric domain of signal transducing histidine kinase"/>
    <property type="match status" value="1"/>
</dbReference>
<dbReference type="FunFam" id="1.10.287.130:FF:000001">
    <property type="entry name" value="Two-component sensor histidine kinase"/>
    <property type="match status" value="1"/>
</dbReference>
<evidence type="ECO:0000256" key="3">
    <source>
        <dbReference type="ARBA" id="ARBA00012438"/>
    </source>
</evidence>
<evidence type="ECO:0000256" key="7">
    <source>
        <dbReference type="ARBA" id="ARBA00022692"/>
    </source>
</evidence>
<dbReference type="RefSeq" id="WP_262397791.1">
    <property type="nucleotide sequence ID" value="NZ_JACRTC010000004.1"/>
</dbReference>
<dbReference type="GO" id="GO:0000155">
    <property type="term" value="F:phosphorelay sensor kinase activity"/>
    <property type="evidence" value="ECO:0007669"/>
    <property type="project" value="InterPro"/>
</dbReference>
<evidence type="ECO:0000313" key="17">
    <source>
        <dbReference type="Proteomes" id="UP000660861"/>
    </source>
</evidence>
<dbReference type="PANTHER" id="PTHR45528:SF1">
    <property type="entry name" value="SENSOR HISTIDINE KINASE CPXA"/>
    <property type="match status" value="1"/>
</dbReference>
<reference evidence="16" key="1">
    <citation type="submission" date="2020-08" db="EMBL/GenBank/DDBJ databases">
        <title>Genome public.</title>
        <authorList>
            <person name="Liu C."/>
            <person name="Sun Q."/>
        </authorList>
    </citation>
    <scope>NUCLEOTIDE SEQUENCE</scope>
    <source>
        <strain evidence="16">NSJ-54</strain>
    </source>
</reference>
<feature type="transmembrane region" description="Helical" evidence="14">
    <location>
        <begin position="12"/>
        <end position="35"/>
    </location>
</feature>
<dbReference type="Proteomes" id="UP000660861">
    <property type="component" value="Unassembled WGS sequence"/>
</dbReference>
<evidence type="ECO:0000256" key="5">
    <source>
        <dbReference type="ARBA" id="ARBA00022553"/>
    </source>
</evidence>
<dbReference type="InterPro" id="IPR005467">
    <property type="entry name" value="His_kinase_dom"/>
</dbReference>
<evidence type="ECO:0000256" key="4">
    <source>
        <dbReference type="ARBA" id="ARBA00022475"/>
    </source>
</evidence>
<comment type="subcellular location">
    <subcellularLocation>
        <location evidence="2">Cell membrane</location>
        <topology evidence="2">Multi-pass membrane protein</topology>
    </subcellularLocation>
</comment>
<keyword evidence="5" id="KW-0597">Phosphoprotein</keyword>
<dbReference type="PROSITE" id="PS50109">
    <property type="entry name" value="HIS_KIN"/>
    <property type="match status" value="1"/>
</dbReference>
<evidence type="ECO:0000256" key="2">
    <source>
        <dbReference type="ARBA" id="ARBA00004651"/>
    </source>
</evidence>
<sequence>MDTKSKKSRGGITFAAYVIGISLMISSLLAIPYLIVNQFYKDDYAQTKRFRDLISNTLASAQHIVTYNPQFEDDLNAYWADYYNDYINKYGYEPNPSDSEKALLEEKFKEDWEKTKYSPLDGEKENFYNDRDTRQVFFVNSDTEAGTPRQFTNTQFESLEDFQAYIEAHRNQYHYLLFLQNNRFSGFNGGGNFSYENFYAGVEEQLSWLPSTEEEFNGITGIIAIKENLGAFGAFSNRAYSVYMSHLVSQYTAVVALCCFGGGLLLFILSCVFRKRRLQFSQGIAHALASVWLEVKIVVYFLLIALGISAFAVSFDTPPLLLATPIAYWSVYLICLDFRYNGMGVFTQNSVNALYRAINKYSMKYPFQKRQSRKMIVFFCTEIGLAILGAIFFAVGVSAEGFFILLAFLVAGIGLLIGYKFIDNYKNSLQTLGRIMDNVHETRLGTTPAPLILYPNDDLYSFADDLNGINEGINKMVEERTKSERMKIELITNVSHDLKTPLTSIINYVDLLKKEELSPPFANDYVKVLERKSMRLKTLIEDLFEVSKANSGNMELELAVIDFGELVEQTVAELDEKIAPSGLDFRVTIPQKRIHINADGRRLNRVLSNLILNAVKYSLPGTRVYIDVFQWEKKVIFVIKNIASYEMNFNANEIMERFVRGDQARSTEGSGLGLSIAKSFTELQGGQMDIAVDGDLFKVTLEFDVVDSPKEFHEFPDEPPEELQAY</sequence>
<feature type="transmembrane region" description="Helical" evidence="14">
    <location>
        <begin position="320"/>
        <end position="340"/>
    </location>
</feature>
<keyword evidence="11 14" id="KW-1133">Transmembrane helix</keyword>
<dbReference type="InterPro" id="IPR050398">
    <property type="entry name" value="HssS/ArlS-like"/>
</dbReference>
<feature type="transmembrane region" description="Helical" evidence="14">
    <location>
        <begin position="375"/>
        <end position="395"/>
    </location>
</feature>
<keyword evidence="7 14" id="KW-0812">Transmembrane</keyword>
<dbReference type="CDD" id="cd00082">
    <property type="entry name" value="HisKA"/>
    <property type="match status" value="1"/>
</dbReference>
<keyword evidence="12" id="KW-0902">Two-component regulatory system</keyword>
<evidence type="ECO:0000256" key="10">
    <source>
        <dbReference type="ARBA" id="ARBA00022840"/>
    </source>
</evidence>
<evidence type="ECO:0000256" key="11">
    <source>
        <dbReference type="ARBA" id="ARBA00022989"/>
    </source>
</evidence>
<dbReference type="GO" id="GO:0005524">
    <property type="term" value="F:ATP binding"/>
    <property type="evidence" value="ECO:0007669"/>
    <property type="project" value="UniProtKB-KW"/>
</dbReference>
<keyword evidence="17" id="KW-1185">Reference proteome</keyword>
<keyword evidence="8" id="KW-0547">Nucleotide-binding</keyword>
<keyword evidence="13 14" id="KW-0472">Membrane</keyword>
<dbReference type="AlphaFoldDB" id="A0A926EA29"/>
<dbReference type="Pfam" id="PF00512">
    <property type="entry name" value="HisKA"/>
    <property type="match status" value="1"/>
</dbReference>
<evidence type="ECO:0000259" key="15">
    <source>
        <dbReference type="PROSITE" id="PS50109"/>
    </source>
</evidence>
<dbReference type="Pfam" id="PF02518">
    <property type="entry name" value="HATPase_c"/>
    <property type="match status" value="1"/>
</dbReference>
<evidence type="ECO:0000256" key="14">
    <source>
        <dbReference type="SAM" id="Phobius"/>
    </source>
</evidence>
<dbReference type="EC" id="2.7.13.3" evidence="3"/>
<proteinExistence type="predicted"/>
<accession>A0A926EA29</accession>